<dbReference type="PROSITE" id="PS50956">
    <property type="entry name" value="HTH_ASNC_2"/>
    <property type="match status" value="1"/>
</dbReference>
<dbReference type="InterPro" id="IPR036390">
    <property type="entry name" value="WH_DNA-bd_sf"/>
</dbReference>
<dbReference type="PANTHER" id="PTHR30154">
    <property type="entry name" value="LEUCINE-RESPONSIVE REGULATORY PROTEIN"/>
    <property type="match status" value="1"/>
</dbReference>
<dbReference type="GO" id="GO:0005829">
    <property type="term" value="C:cytosol"/>
    <property type="evidence" value="ECO:0007669"/>
    <property type="project" value="TreeGrafter"/>
</dbReference>
<evidence type="ECO:0000313" key="5">
    <source>
        <dbReference type="EMBL" id="QQD19578.1"/>
    </source>
</evidence>
<dbReference type="InterPro" id="IPR000485">
    <property type="entry name" value="AsnC-type_HTH_dom"/>
</dbReference>
<proteinExistence type="predicted"/>
<dbReference type="InterPro" id="IPR019887">
    <property type="entry name" value="Tscrpt_reg_AsnC/Lrp_C"/>
</dbReference>
<dbReference type="Proteomes" id="UP000596063">
    <property type="component" value="Chromosome"/>
</dbReference>
<dbReference type="Gene3D" id="3.30.70.920">
    <property type="match status" value="1"/>
</dbReference>
<evidence type="ECO:0000259" key="4">
    <source>
        <dbReference type="PROSITE" id="PS50956"/>
    </source>
</evidence>
<keyword evidence="2" id="KW-0238">DNA-binding</keyword>
<gene>
    <name evidence="5" type="ORF">I6N98_06925</name>
</gene>
<dbReference type="RefSeq" id="WP_198571062.1">
    <property type="nucleotide sequence ID" value="NZ_CP066167.1"/>
</dbReference>
<reference evidence="5 6" key="1">
    <citation type="submission" date="2020-12" db="EMBL/GenBank/DDBJ databases">
        <authorList>
            <person name="Shan Y."/>
        </authorList>
    </citation>
    <scope>NUCLEOTIDE SEQUENCE [LARGE SCALE GENOMIC DNA]</scope>
    <source>
        <strain evidence="6">csc3.9</strain>
    </source>
</reference>
<dbReference type="Gene3D" id="1.10.10.10">
    <property type="entry name" value="Winged helix-like DNA-binding domain superfamily/Winged helix DNA-binding domain"/>
    <property type="match status" value="1"/>
</dbReference>
<evidence type="ECO:0000256" key="1">
    <source>
        <dbReference type="ARBA" id="ARBA00023015"/>
    </source>
</evidence>
<keyword evidence="3" id="KW-0804">Transcription</keyword>
<dbReference type="InterPro" id="IPR019888">
    <property type="entry name" value="Tscrpt_reg_AsnC-like"/>
</dbReference>
<evidence type="ECO:0000256" key="2">
    <source>
        <dbReference type="ARBA" id="ARBA00023125"/>
    </source>
</evidence>
<dbReference type="Pfam" id="PF13404">
    <property type="entry name" value="HTH_AsnC-type"/>
    <property type="match status" value="1"/>
</dbReference>
<dbReference type="EMBL" id="CP066167">
    <property type="protein sequence ID" value="QQD19578.1"/>
    <property type="molecule type" value="Genomic_DNA"/>
</dbReference>
<dbReference type="SMART" id="SM00344">
    <property type="entry name" value="HTH_ASNC"/>
    <property type="match status" value="1"/>
</dbReference>
<keyword evidence="1" id="KW-0805">Transcription regulation</keyword>
<organism evidence="5 6">
    <name type="scientific">Spongiibacter nanhainus</name>
    <dbReference type="NCBI Taxonomy" id="2794344"/>
    <lineage>
        <taxon>Bacteria</taxon>
        <taxon>Pseudomonadati</taxon>
        <taxon>Pseudomonadota</taxon>
        <taxon>Gammaproteobacteria</taxon>
        <taxon>Cellvibrionales</taxon>
        <taxon>Spongiibacteraceae</taxon>
        <taxon>Spongiibacter</taxon>
    </lineage>
</organism>
<sequence>MNSNALLLDDIDQSIVQQLRRDGRTPYKTLARQLDLTEATVRARVKRLEESDSLRVVAVSDYEAVGFGVLLAVGVQVEGRPAEDVAADLAELDAVFSVCQVVGARDIETLAVARDQDDLAALLSRLAAVPGVRKLEPSVALDVLKNQSHWVPFDQPLPVVNPLAGED</sequence>
<dbReference type="KEGG" id="snan:I6N98_06925"/>
<evidence type="ECO:0000313" key="6">
    <source>
        <dbReference type="Proteomes" id="UP000596063"/>
    </source>
</evidence>
<dbReference type="InterPro" id="IPR011008">
    <property type="entry name" value="Dimeric_a/b-barrel"/>
</dbReference>
<dbReference type="GO" id="GO:0043200">
    <property type="term" value="P:response to amino acid"/>
    <property type="evidence" value="ECO:0007669"/>
    <property type="project" value="TreeGrafter"/>
</dbReference>
<dbReference type="SUPFAM" id="SSF46785">
    <property type="entry name" value="Winged helix' DNA-binding domain"/>
    <property type="match status" value="1"/>
</dbReference>
<dbReference type="InterPro" id="IPR036388">
    <property type="entry name" value="WH-like_DNA-bd_sf"/>
</dbReference>
<dbReference type="PANTHER" id="PTHR30154:SF34">
    <property type="entry name" value="TRANSCRIPTIONAL REGULATOR AZLB"/>
    <property type="match status" value="1"/>
</dbReference>
<accession>A0A7T4UR95</accession>
<dbReference type="AlphaFoldDB" id="A0A7T4UR95"/>
<name>A0A7T4UR95_9GAMM</name>
<keyword evidence="6" id="KW-1185">Reference proteome</keyword>
<dbReference type="PRINTS" id="PR00033">
    <property type="entry name" value="HTHASNC"/>
</dbReference>
<feature type="domain" description="HTH asnC-type" evidence="4">
    <location>
        <begin position="8"/>
        <end position="68"/>
    </location>
</feature>
<dbReference type="Pfam" id="PF01037">
    <property type="entry name" value="AsnC_trans_reg"/>
    <property type="match status" value="1"/>
</dbReference>
<dbReference type="GO" id="GO:0043565">
    <property type="term" value="F:sequence-specific DNA binding"/>
    <property type="evidence" value="ECO:0007669"/>
    <property type="project" value="InterPro"/>
</dbReference>
<evidence type="ECO:0000256" key="3">
    <source>
        <dbReference type="ARBA" id="ARBA00023163"/>
    </source>
</evidence>
<dbReference type="SUPFAM" id="SSF54909">
    <property type="entry name" value="Dimeric alpha+beta barrel"/>
    <property type="match status" value="1"/>
</dbReference>
<protein>
    <submittedName>
        <fullName evidence="5">Lrp/AsnC family transcriptional regulator</fullName>
    </submittedName>
</protein>